<evidence type="ECO:0000259" key="1">
    <source>
        <dbReference type="Pfam" id="PF19192"/>
    </source>
</evidence>
<dbReference type="AlphaFoldDB" id="A0A1W2EGB8"/>
<dbReference type="EMBL" id="FWYB01000012">
    <property type="protein sequence ID" value="SMD08376.1"/>
    <property type="molecule type" value="Genomic_DNA"/>
</dbReference>
<organism evidence="2 3">
    <name type="scientific">Pedobacter nyackensis</name>
    <dbReference type="NCBI Taxonomy" id="475255"/>
    <lineage>
        <taxon>Bacteria</taxon>
        <taxon>Pseudomonadati</taxon>
        <taxon>Bacteroidota</taxon>
        <taxon>Sphingobacteriia</taxon>
        <taxon>Sphingobacteriales</taxon>
        <taxon>Sphingobacteriaceae</taxon>
        <taxon>Pedobacter</taxon>
    </lineage>
</organism>
<accession>A0A1W2EGB8</accession>
<evidence type="ECO:0000313" key="2">
    <source>
        <dbReference type="EMBL" id="SMD08376.1"/>
    </source>
</evidence>
<gene>
    <name evidence="2" type="ORF">SAMN04488101_11217</name>
</gene>
<dbReference type="OrthoDB" id="1100503at2"/>
<dbReference type="Pfam" id="PF19192">
    <property type="entry name" value="Response_reg_2"/>
    <property type="match status" value="1"/>
</dbReference>
<keyword evidence="3" id="KW-1185">Reference proteome</keyword>
<reference evidence="2 3" key="1">
    <citation type="submission" date="2017-04" db="EMBL/GenBank/DDBJ databases">
        <authorList>
            <person name="Afonso C.L."/>
            <person name="Miller P.J."/>
            <person name="Scott M.A."/>
            <person name="Spackman E."/>
            <person name="Goraichik I."/>
            <person name="Dimitrov K.M."/>
            <person name="Suarez D.L."/>
            <person name="Swayne D.E."/>
        </authorList>
    </citation>
    <scope>NUCLEOTIDE SEQUENCE [LARGE SCALE GENOMIC DNA]</scope>
    <source>
        <strain evidence="2 3">DSM 19625</strain>
    </source>
</reference>
<dbReference type="Proteomes" id="UP000192678">
    <property type="component" value="Unassembled WGS sequence"/>
</dbReference>
<sequence>MTFSDKTLEIVKTSIKSAIFIDEKARDVYEYENLDDTMLEEKLSVAIYKNFKENGISLAIHKFKVEDRENENLLKYLFNDRDLVLLDWKLQGEGGEEYSLELLSHVVHSNHINFCCIYTTEPNVDNIFFNILSYFSGINETKFAAIKEKYAPGFEDELLEIKKSYNFIDLNHNSNGQHIGTLVKAGLDFDELIQLCEIDSNKKEALFLLMLAFENYHKSTNANQKPTLVSVTNRSLVINNTIVCILNKENAFEDQSIEIIRNLSGKIEKSTNSFTQLLGIEMQNIFNSEGAFIDDNLIMISKEALFAHRKHIKDKNDENDIPFKVLIKQVLLEHAYLKLRTAKLSLLNDDFLESQVDVNKHLKDDEVALINTFYNSVSIKGFNVESQPNLNFGDIFKDENNDYYLCITALCDCLRPEKIKQNFYFVKGKKIDIKLANALGDSAFMSYVGRDEAISWIALEPDNHIEIEELGKTPEEIELEKLRIENKKMNNHKYLPVYVKPHCFNVKNPKIIDSIIEIRRIESIKVERVTEDNGDIAFGKIKYITTLRPNYTQRIANHAFSHPVRVGVDFVKI</sequence>
<proteinExistence type="predicted"/>
<name>A0A1W2EGB8_9SPHI</name>
<protein>
    <recommendedName>
        <fullName evidence="1">Response receiver domain-containing protein</fullName>
    </recommendedName>
</protein>
<dbReference type="InterPro" id="IPR043834">
    <property type="entry name" value="REC"/>
</dbReference>
<feature type="domain" description="Response receiver" evidence="1">
    <location>
        <begin position="14"/>
        <end position="163"/>
    </location>
</feature>
<evidence type="ECO:0000313" key="3">
    <source>
        <dbReference type="Proteomes" id="UP000192678"/>
    </source>
</evidence>
<dbReference type="RefSeq" id="WP_084291035.1">
    <property type="nucleotide sequence ID" value="NZ_FWYB01000012.1"/>
</dbReference>
<dbReference type="STRING" id="475255.SAMN04488101_11217"/>